<dbReference type="RefSeq" id="WP_198813378.1">
    <property type="nucleotide sequence ID" value="NZ_JAEKCB010000008.1"/>
</dbReference>
<evidence type="ECO:0000259" key="2">
    <source>
        <dbReference type="Pfam" id="PF24407"/>
    </source>
</evidence>
<comment type="caution">
    <text evidence="3">The sequence shown here is derived from an EMBL/GenBank/DDBJ whole genome shotgun (WGS) entry which is preliminary data.</text>
</comment>
<evidence type="ECO:0000313" key="3">
    <source>
        <dbReference type="EMBL" id="MBJ2118903.1"/>
    </source>
</evidence>
<dbReference type="Pfam" id="PF24407">
    <property type="entry name" value="HTH_upst_double_PIN"/>
    <property type="match status" value="1"/>
</dbReference>
<protein>
    <submittedName>
        <fullName evidence="3">Uncharacterized protein</fullName>
    </submittedName>
</protein>
<dbReference type="Pfam" id="PF20698">
    <property type="entry name" value="PIN-TPR-GreABC"/>
    <property type="match status" value="1"/>
</dbReference>
<dbReference type="EMBL" id="JAEKCB010000008">
    <property type="protein sequence ID" value="MBJ2118903.1"/>
    <property type="molecule type" value="Genomic_DNA"/>
</dbReference>
<sequence length="1243" mass="139850">MKFDLNEAIRDVLDFLKTHWKPSLAKYIIWPSMTVGLASLSVPLWVDIANWVLVHQNFFPSYQFPLVQPNYPLGASLIGLSVFVYFLDVWIKKNNELPNQLIEIPSQVAHEITTRMKNAGFTAQHLQDERIEKLTSEITFLRFFGSFSKEEKATALAESIIDGELSGGTPQAKARALALLARYLCIGERAELAEKWLSSSKKLCQTEEAVIAQAFIDAIKSNNVDAASGLLKVSSPSNYAAFFMIKKTVDGIKAVLGWFESAGLSLHDIDNDGKVVLLSVLLTEHQWEKALDVVQKIDDESLFISPALAQLSAFTFLVNAIKAVELRESVLTYIPLAADRFPLADDSESILLRNRAVELFKVCSVRARHLGAEDVANISDQYVLWLQLRNSETHEQAIAELQSYFVSYNQKTLEYLPLAFAFGIDIDSESIENEVNRQTALSHDNDPILGLARFVLAHTKKSFPAMVEYIASHRHQMEKAVNPAAVVMLEIEALAKSGLVDDAQQLLDKAGDSGASDAEVRNLQNIIDSIKGADPVALAISQYQQSEATSDLAYLVNLLERKNRGDRYYLYCRELFDRTGQESDAIRVCNAASSLGKFSELHQFLSDTMDLVKISEGLQAHWAWSLFRKGDLSGAQQQIALLRQSKSPLPDLKALEINLAIFGGNWESLSVFVEDSWNSREDLKADDLLQAAQLAKAVLPGRARQIVEYCTGKHTEDPKVLAESYFTATMMGWEDNQETSKWLNKAMALSNDNGPLHRASFDDLKEMMSEAREQNERVYKAYFDGDAPIFTVAALLNRTMSDFYLVQPQENKSAKDIRRKNLIPIFSGARLVQVVVGKTIAIDASSALVMENIGVLHHLFDCFESIVIPHSFMRWLFEEKQKVAFHQPSQIEKAKYFERLVSNGRISVFHPKTINNPGLALDVGDELAYMLEEAHASPTNELQTLVVCSYPVYKVGSSFREVEADLSSFHHSLISCTQLIKKLESLAVITEAQCVKALNYLRQHEKEWPTDLEVASGARLYLDSLSITYLMTVEMLDKLSDAGFDLYVFKGERDRYRSLVNYDSIIEQADSKIENIRKLFSNGLTSGKVILAEMPLNREQVAASKNNYARPTEELFEALKICDTALIDDRFMNKHRNITFDGRTAPIYTSLDFIETLHHKGLISQEQKLDARTSLREFGFEFVGISAEELGYHLDHSVIANGEFKPTKQLRLIRENLLLIRISGLVQLPRDAQWLHETMKMIA</sequence>
<organism evidence="3 4">
    <name type="scientific">Proteus penneri</name>
    <dbReference type="NCBI Taxonomy" id="102862"/>
    <lineage>
        <taxon>Bacteria</taxon>
        <taxon>Pseudomonadati</taxon>
        <taxon>Pseudomonadota</taxon>
        <taxon>Gammaproteobacteria</taxon>
        <taxon>Enterobacterales</taxon>
        <taxon>Morganellaceae</taxon>
        <taxon>Proteus</taxon>
    </lineage>
</organism>
<name>A0ABS0WA06_9GAMM</name>
<evidence type="ECO:0000259" key="1">
    <source>
        <dbReference type="Pfam" id="PF20698"/>
    </source>
</evidence>
<keyword evidence="4" id="KW-1185">Reference proteome</keyword>
<dbReference type="InterPro" id="IPR048987">
    <property type="entry name" value="PIN-TPR-GreABC"/>
</dbReference>
<accession>A0ABS0WA06</accession>
<reference evidence="3 4" key="1">
    <citation type="submission" date="2020-12" db="EMBL/GenBank/DDBJ databases">
        <title>Enhanced detection system for hospital associated transmission using whole genome sequencing surveillance.</title>
        <authorList>
            <person name="Harrison L.H."/>
            <person name="Van Tyne D."/>
            <person name="Marsh J.W."/>
            <person name="Griffith M.P."/>
            <person name="Snyder D.J."/>
            <person name="Cooper V.S."/>
            <person name="Mustapha M."/>
        </authorList>
    </citation>
    <scope>NUCLEOTIDE SEQUENCE [LARGE SCALE GENOMIC DNA]</scope>
    <source>
        <strain evidence="3 4">PR00195</strain>
    </source>
</reference>
<feature type="domain" description="PIN" evidence="1">
    <location>
        <begin position="1021"/>
        <end position="1135"/>
    </location>
</feature>
<dbReference type="Proteomes" id="UP000619976">
    <property type="component" value="Unassembled WGS sequence"/>
</dbReference>
<dbReference type="InterPro" id="IPR056620">
    <property type="entry name" value="HTH_next_PIN-TPR-GreABC"/>
</dbReference>
<proteinExistence type="predicted"/>
<feature type="domain" description="HTH" evidence="2">
    <location>
        <begin position="761"/>
        <end position="830"/>
    </location>
</feature>
<gene>
    <name evidence="3" type="ORF">JFQ69_14665</name>
</gene>
<evidence type="ECO:0000313" key="4">
    <source>
        <dbReference type="Proteomes" id="UP000619976"/>
    </source>
</evidence>